<evidence type="ECO:0000256" key="2">
    <source>
        <dbReference type="ARBA" id="ARBA00006574"/>
    </source>
</evidence>
<evidence type="ECO:0000256" key="8">
    <source>
        <dbReference type="RuleBase" id="RU280816"/>
    </source>
</evidence>
<feature type="transmembrane region" description="Helical" evidence="10">
    <location>
        <begin position="152"/>
        <end position="173"/>
    </location>
</feature>
<evidence type="ECO:0000256" key="7">
    <source>
        <dbReference type="ARBA" id="ARBA00023265"/>
    </source>
</evidence>
<keyword evidence="4 8" id="KW-0611">Plant defense</keyword>
<keyword evidence="12" id="KW-1185">Reference proteome</keyword>
<evidence type="ECO:0000256" key="4">
    <source>
        <dbReference type="ARBA" id="ARBA00022821"/>
    </source>
</evidence>
<comment type="domain">
    <text evidence="8">The C-terminus contains a calmodulin-binding domain, which binds calmodulin in a calcium-dependent fashion.</text>
</comment>
<sequence length="575" mass="65205">MAGGATGDSRELDQTPTWAVASVCAVIILISLALEKMLHRIGEWFTEKRKKALFEALEKVKAELMILGFISLLLTIGQNYIAKICISEKVADTMLPCKLKHNDKVETKGGENHRRLLWDLINSNRRVLAAASGNSCKQGKVPFVSTNGIHQLHIFIFFLAVFHVVYSALTMALGRAKIRRWKEWEKETSSLDYEFSNDPSRFRFAHETSFVRQHTSFWDRISILLYIVSFFRQFVWSVRKADYLTMRHGFISAHLAPGSKFDFQKYIKRSLEDDFKVVITLAVGTKLQAIITKMALEIKERHVVVQGMPVVQLSDHHFWFGRPVQDFSHGTSPPVPEDVWIKETTKKTLVDFFPILRHSATHEVHTSINIEQSTNNFSLVQILTLSHECIPNNLFRVDMAGPFAPSRKGCLLPVRPVQEGMSMPPKGLFTLFRRDIQEMGAHMKRSIFDEQTSKALKKWHQAAKKRHGKSSHQTARTPGESPSASPSASPAHPLQRFMTTGHATNAPSKTKVRYLSENELSDTDQDMPSTSPSTPILGRGASRSDQEPRLAEHRLQIKDHRNPEDDFSFTKPAPT</sequence>
<evidence type="ECO:0000313" key="12">
    <source>
        <dbReference type="Proteomes" id="UP000652761"/>
    </source>
</evidence>
<feature type="compositionally biased region" description="Polar residues" evidence="9">
    <location>
        <begin position="497"/>
        <end position="508"/>
    </location>
</feature>
<proteinExistence type="inferred from homology"/>
<dbReference type="PANTHER" id="PTHR31942:SF49">
    <property type="entry name" value="MLO-LIKE PROTEIN 8"/>
    <property type="match status" value="1"/>
</dbReference>
<organism evidence="11 12">
    <name type="scientific">Colocasia esculenta</name>
    <name type="common">Wild taro</name>
    <name type="synonym">Arum esculentum</name>
    <dbReference type="NCBI Taxonomy" id="4460"/>
    <lineage>
        <taxon>Eukaryota</taxon>
        <taxon>Viridiplantae</taxon>
        <taxon>Streptophyta</taxon>
        <taxon>Embryophyta</taxon>
        <taxon>Tracheophyta</taxon>
        <taxon>Spermatophyta</taxon>
        <taxon>Magnoliopsida</taxon>
        <taxon>Liliopsida</taxon>
        <taxon>Araceae</taxon>
        <taxon>Aroideae</taxon>
        <taxon>Colocasieae</taxon>
        <taxon>Colocasia</taxon>
    </lineage>
</organism>
<dbReference type="GO" id="GO:0005516">
    <property type="term" value="F:calmodulin binding"/>
    <property type="evidence" value="ECO:0007669"/>
    <property type="project" value="UniProtKB-KW"/>
</dbReference>
<name>A0A843X3Q7_COLES</name>
<evidence type="ECO:0000256" key="3">
    <source>
        <dbReference type="ARBA" id="ARBA00022692"/>
    </source>
</evidence>
<evidence type="ECO:0000256" key="5">
    <source>
        <dbReference type="ARBA" id="ARBA00022989"/>
    </source>
</evidence>
<dbReference type="InterPro" id="IPR004326">
    <property type="entry name" value="Mlo"/>
</dbReference>
<feature type="transmembrane region" description="Helical" evidence="10">
    <location>
        <begin position="18"/>
        <end position="39"/>
    </location>
</feature>
<comment type="caution">
    <text evidence="11">The sequence shown here is derived from an EMBL/GenBank/DDBJ whole genome shotgun (WGS) entry which is preliminary data.</text>
</comment>
<feature type="region of interest" description="Disordered" evidence="9">
    <location>
        <begin position="453"/>
        <end position="575"/>
    </location>
</feature>
<evidence type="ECO:0000256" key="9">
    <source>
        <dbReference type="SAM" id="MobiDB-lite"/>
    </source>
</evidence>
<feature type="compositionally biased region" description="Low complexity" evidence="9">
    <location>
        <begin position="481"/>
        <end position="491"/>
    </location>
</feature>
<dbReference type="Proteomes" id="UP000652761">
    <property type="component" value="Unassembled WGS sequence"/>
</dbReference>
<evidence type="ECO:0000256" key="6">
    <source>
        <dbReference type="ARBA" id="ARBA00023136"/>
    </source>
</evidence>
<evidence type="ECO:0000256" key="10">
    <source>
        <dbReference type="SAM" id="Phobius"/>
    </source>
</evidence>
<gene>
    <name evidence="8" type="primary">MLO</name>
    <name evidence="11" type="ORF">Taro_043182</name>
</gene>
<dbReference type="OrthoDB" id="1388414at2759"/>
<dbReference type="PANTHER" id="PTHR31942">
    <property type="entry name" value="MLO-LIKE PROTEIN 1"/>
    <property type="match status" value="1"/>
</dbReference>
<accession>A0A843X3Q7</accession>
<dbReference type="GO" id="GO:0016020">
    <property type="term" value="C:membrane"/>
    <property type="evidence" value="ECO:0007669"/>
    <property type="project" value="UniProtKB-SubCell"/>
</dbReference>
<dbReference type="Pfam" id="PF03094">
    <property type="entry name" value="Mlo"/>
    <property type="match status" value="2"/>
</dbReference>
<protein>
    <recommendedName>
        <fullName evidence="8">MLO-like protein</fullName>
    </recommendedName>
</protein>
<comment type="function">
    <text evidence="8">May be involved in modulation of pathogen defense and leaf cell death.</text>
</comment>
<evidence type="ECO:0000313" key="11">
    <source>
        <dbReference type="EMBL" id="MQM10290.1"/>
    </source>
</evidence>
<keyword evidence="8" id="KW-0112">Calmodulin-binding</keyword>
<keyword evidence="7 8" id="KW-0568">Pathogenesis-related protein</keyword>
<evidence type="ECO:0000256" key="1">
    <source>
        <dbReference type="ARBA" id="ARBA00004141"/>
    </source>
</evidence>
<comment type="similarity">
    <text evidence="2 8">Belongs to the MLO family.</text>
</comment>
<keyword evidence="3 8" id="KW-0812">Transmembrane</keyword>
<feature type="compositionally biased region" description="Basic and acidic residues" evidence="9">
    <location>
        <begin position="542"/>
        <end position="564"/>
    </location>
</feature>
<dbReference type="GO" id="GO:0006952">
    <property type="term" value="P:defense response"/>
    <property type="evidence" value="ECO:0007669"/>
    <property type="project" value="UniProtKB-KW"/>
</dbReference>
<keyword evidence="6 8" id="KW-0472">Membrane</keyword>
<feature type="compositionally biased region" description="Basic residues" evidence="9">
    <location>
        <begin position="455"/>
        <end position="470"/>
    </location>
</feature>
<dbReference type="EMBL" id="NMUH01004633">
    <property type="protein sequence ID" value="MQM10290.1"/>
    <property type="molecule type" value="Genomic_DNA"/>
</dbReference>
<reference evidence="11" key="1">
    <citation type="submission" date="2017-07" db="EMBL/GenBank/DDBJ databases">
        <title>Taro Niue Genome Assembly and Annotation.</title>
        <authorList>
            <person name="Atibalentja N."/>
            <person name="Keating K."/>
            <person name="Fields C.J."/>
        </authorList>
    </citation>
    <scope>NUCLEOTIDE SEQUENCE</scope>
    <source>
        <strain evidence="11">Niue_2</strain>
        <tissue evidence="11">Leaf</tissue>
    </source>
</reference>
<keyword evidence="5 8" id="KW-1133">Transmembrane helix</keyword>
<comment type="subcellular location">
    <subcellularLocation>
        <location evidence="1 8">Membrane</location>
        <topology evidence="1 8">Multi-pass membrane protein</topology>
    </subcellularLocation>
</comment>
<dbReference type="AlphaFoldDB" id="A0A843X3Q7"/>